<dbReference type="InterPro" id="IPR036181">
    <property type="entry name" value="MIT_dom_sf"/>
</dbReference>
<feature type="active site" evidence="5 6">
    <location>
        <position position="476"/>
    </location>
</feature>
<keyword evidence="4 6" id="KW-0788">Thiol protease</keyword>
<dbReference type="InterPro" id="IPR022682">
    <property type="entry name" value="Calpain_domain_III"/>
</dbReference>
<dbReference type="SMART" id="SM00720">
    <property type="entry name" value="calpain_III"/>
    <property type="match status" value="1"/>
</dbReference>
<keyword evidence="2 6" id="KW-0645">Protease</keyword>
<dbReference type="EMBL" id="JBBCAQ010000034">
    <property type="protein sequence ID" value="KAK7580130.1"/>
    <property type="molecule type" value="Genomic_DNA"/>
</dbReference>
<evidence type="ECO:0000256" key="1">
    <source>
        <dbReference type="ARBA" id="ARBA00007623"/>
    </source>
</evidence>
<dbReference type="SUPFAM" id="SSF116846">
    <property type="entry name" value="MIT domain"/>
    <property type="match status" value="2"/>
</dbReference>
<accession>A0AAN9TC74</accession>
<proteinExistence type="inferred from homology"/>
<dbReference type="SMART" id="SM00230">
    <property type="entry name" value="CysPc"/>
    <property type="match status" value="1"/>
</dbReference>
<evidence type="ECO:0000256" key="7">
    <source>
        <dbReference type="SAM" id="Coils"/>
    </source>
</evidence>
<dbReference type="GO" id="GO:0006508">
    <property type="term" value="P:proteolysis"/>
    <property type="evidence" value="ECO:0007669"/>
    <property type="project" value="UniProtKB-KW"/>
</dbReference>
<gene>
    <name evidence="9" type="ORF">V9T40_000759</name>
</gene>
<feature type="active site" evidence="5 6">
    <location>
        <position position="456"/>
    </location>
</feature>
<feature type="active site" evidence="5 6">
    <location>
        <position position="288"/>
    </location>
</feature>
<dbReference type="InterPro" id="IPR022683">
    <property type="entry name" value="Calpain_III"/>
</dbReference>
<reference evidence="9 10" key="1">
    <citation type="submission" date="2024-03" db="EMBL/GenBank/DDBJ databases">
        <title>Adaptation during the transition from Ophiocordyceps entomopathogen to insect associate is accompanied by gene loss and intensified selection.</title>
        <authorList>
            <person name="Ward C.M."/>
            <person name="Onetto C.A."/>
            <person name="Borneman A.R."/>
        </authorList>
    </citation>
    <scope>NUCLEOTIDE SEQUENCE [LARGE SCALE GENOMIC DNA]</scope>
    <source>
        <strain evidence="9">AWRI1</strain>
        <tissue evidence="9">Single Adult Female</tissue>
    </source>
</reference>
<comment type="caution">
    <text evidence="9">The sequence shown here is derived from an EMBL/GenBank/DDBJ whole genome shotgun (WGS) entry which is preliminary data.</text>
</comment>
<dbReference type="PRINTS" id="PR00704">
    <property type="entry name" value="CALPAIN"/>
</dbReference>
<dbReference type="SUPFAM" id="SSF49758">
    <property type="entry name" value="Calpain large subunit, middle domain (domain III)"/>
    <property type="match status" value="2"/>
</dbReference>
<protein>
    <recommendedName>
        <fullName evidence="8">Calpain catalytic domain-containing protein</fullName>
    </recommendedName>
</protein>
<name>A0AAN9TC74_9HEMI</name>
<evidence type="ECO:0000256" key="3">
    <source>
        <dbReference type="ARBA" id="ARBA00022801"/>
    </source>
</evidence>
<dbReference type="Proteomes" id="UP001367676">
    <property type="component" value="Unassembled WGS sequence"/>
</dbReference>
<sequence length="814" mass="93358">MTQHAKDAIGISTKAVEYDKAGQLKAAIYFYKQSVRLLDVALTEDPNNSDAQSWVKRMQEYENRAQFLQYQADTESARSSGSLDEKTVQLKQCHFLFKQALDADEAELREKALELYTQAVQVALNVKKEISDPDMANKLKKMACQALERAESLKKSLSPVSITHQNVNAAPRTFEKQDKSIPKLHRGDSKQLQVSGNDTYTEEEKKVLLTTSWINKHEFVPFMFIDLNEKFHYSIPFTDKDGLLVLSPNQKQHFARWVRPHEISSDPKIVAGAVVNYLAVKQTIVSDCSFVASLIVAAQYEKKFNRQIITSILFPRKRNQEPVYNPFGKYMIKLHLNGITRKVVIDDQLPLGKNNELLCSYSMNKDELWISLLEKAYMKVNGGYDFPGSNSNTDLHALTGWIPERCAIRNDEADFNADALFNTILTRLHNGDVLVTVATRELSTADENRTGLVPTHAYAVLDARRVKNYRLLQLKNPWSHIRWRGNFSELDFVHWTDEMKNALNYDPYSAHAFDNGIFWIDYDSILRFFDVFYMNWNPVLFSHTYCLHQSWSAGLGPAKDSYNISDNPQFRLDVQNAKSGAVWILLTRHITELEDFKNNREYITVMVYKNDGKKVYYPNDPEPFICGIRINSPHYLCKIILSEASPRYFTLVVSQYEKMNTIYYTLRAYATCPFSLDKFPNNYHYVQKITDGQWDSTTAGGCRNHPTTYDLNPIYQISLTANSNDNYLLFDLKGPKQYQLGLEVSIVKLFDETATAKFKRISSGDYRPGFVILEVNEAQPGLYNVVPSTFLPRQEGPFILAVKSSCPVTISRLR</sequence>
<comment type="similarity">
    <text evidence="1">Belongs to the peptidase C2 family.</text>
</comment>
<keyword evidence="7" id="KW-0175">Coiled coil</keyword>
<dbReference type="InterPro" id="IPR036213">
    <property type="entry name" value="Calpain_III_sf"/>
</dbReference>
<keyword evidence="3 6" id="KW-0378">Hydrolase</keyword>
<dbReference type="Pfam" id="PF00648">
    <property type="entry name" value="Peptidase_C2"/>
    <property type="match status" value="1"/>
</dbReference>
<keyword evidence="10" id="KW-1185">Reference proteome</keyword>
<dbReference type="InterPro" id="IPR007330">
    <property type="entry name" value="MIT_dom"/>
</dbReference>
<dbReference type="InterPro" id="IPR051297">
    <property type="entry name" value="PalB/RIM13"/>
</dbReference>
<dbReference type="Gene3D" id="2.60.120.380">
    <property type="match status" value="2"/>
</dbReference>
<evidence type="ECO:0000313" key="10">
    <source>
        <dbReference type="Proteomes" id="UP001367676"/>
    </source>
</evidence>
<dbReference type="Pfam" id="PF01067">
    <property type="entry name" value="Calpain_III"/>
    <property type="match status" value="1"/>
</dbReference>
<dbReference type="Gene3D" id="3.90.70.10">
    <property type="entry name" value="Cysteine proteinases"/>
    <property type="match status" value="1"/>
</dbReference>
<dbReference type="PANTHER" id="PTHR46143">
    <property type="entry name" value="CALPAIN-7"/>
    <property type="match status" value="1"/>
</dbReference>
<dbReference type="PROSITE" id="PS50203">
    <property type="entry name" value="CALPAIN_CAT"/>
    <property type="match status" value="1"/>
</dbReference>
<dbReference type="InterPro" id="IPR001300">
    <property type="entry name" value="Peptidase_C2_calpain_cat"/>
</dbReference>
<dbReference type="CDD" id="cd00044">
    <property type="entry name" value="CysPc"/>
    <property type="match status" value="1"/>
</dbReference>
<dbReference type="InterPro" id="IPR038765">
    <property type="entry name" value="Papain-like_cys_pep_sf"/>
</dbReference>
<evidence type="ECO:0000256" key="6">
    <source>
        <dbReference type="PROSITE-ProRule" id="PRU00239"/>
    </source>
</evidence>
<evidence type="ECO:0000256" key="5">
    <source>
        <dbReference type="PIRSR" id="PIRSR622684-1"/>
    </source>
</evidence>
<dbReference type="AlphaFoldDB" id="A0AAN9TC74"/>
<dbReference type="Pfam" id="PF04212">
    <property type="entry name" value="MIT"/>
    <property type="match status" value="2"/>
</dbReference>
<evidence type="ECO:0000256" key="2">
    <source>
        <dbReference type="ARBA" id="ARBA00022670"/>
    </source>
</evidence>
<dbReference type="Gene3D" id="1.20.58.80">
    <property type="entry name" value="Phosphotransferase system, lactose/cellobiose-type IIA subunit"/>
    <property type="match status" value="2"/>
</dbReference>
<feature type="domain" description="Calpain catalytic" evidence="8">
    <location>
        <begin position="218"/>
        <end position="538"/>
    </location>
</feature>
<feature type="coiled-coil region" evidence="7">
    <location>
        <begin position="51"/>
        <end position="78"/>
    </location>
</feature>
<dbReference type="SMART" id="SM00745">
    <property type="entry name" value="MIT"/>
    <property type="match status" value="2"/>
</dbReference>
<dbReference type="GO" id="GO:0004198">
    <property type="term" value="F:calcium-dependent cysteine-type endopeptidase activity"/>
    <property type="evidence" value="ECO:0007669"/>
    <property type="project" value="InterPro"/>
</dbReference>
<dbReference type="PANTHER" id="PTHR46143:SF1">
    <property type="entry name" value="CALPAIN-7"/>
    <property type="match status" value="1"/>
</dbReference>
<organism evidence="9 10">
    <name type="scientific">Parthenolecanium corni</name>
    <dbReference type="NCBI Taxonomy" id="536013"/>
    <lineage>
        <taxon>Eukaryota</taxon>
        <taxon>Metazoa</taxon>
        <taxon>Ecdysozoa</taxon>
        <taxon>Arthropoda</taxon>
        <taxon>Hexapoda</taxon>
        <taxon>Insecta</taxon>
        <taxon>Pterygota</taxon>
        <taxon>Neoptera</taxon>
        <taxon>Paraneoptera</taxon>
        <taxon>Hemiptera</taxon>
        <taxon>Sternorrhyncha</taxon>
        <taxon>Coccoidea</taxon>
        <taxon>Coccidae</taxon>
        <taxon>Parthenolecanium</taxon>
    </lineage>
</organism>
<evidence type="ECO:0000256" key="4">
    <source>
        <dbReference type="ARBA" id="ARBA00022807"/>
    </source>
</evidence>
<dbReference type="SUPFAM" id="SSF54001">
    <property type="entry name" value="Cysteine proteinases"/>
    <property type="match status" value="1"/>
</dbReference>
<evidence type="ECO:0000313" key="9">
    <source>
        <dbReference type="EMBL" id="KAK7580130.1"/>
    </source>
</evidence>
<evidence type="ECO:0000259" key="8">
    <source>
        <dbReference type="PROSITE" id="PS50203"/>
    </source>
</evidence>
<dbReference type="InterPro" id="IPR022684">
    <property type="entry name" value="Calpain_cysteine_protease"/>
</dbReference>